<feature type="non-terminal residue" evidence="2">
    <location>
        <position position="1"/>
    </location>
</feature>
<dbReference type="AlphaFoldDB" id="A0A091LSG6"/>
<keyword evidence="1" id="KW-0472">Membrane</keyword>
<evidence type="ECO:0000313" key="2">
    <source>
        <dbReference type="EMBL" id="KFP61357.1"/>
    </source>
</evidence>
<protein>
    <submittedName>
        <fullName evidence="2">Uncharacterized protein</fullName>
    </submittedName>
</protein>
<dbReference type="EMBL" id="KK505996">
    <property type="protein sequence ID" value="KFP61357.1"/>
    <property type="molecule type" value="Genomic_DNA"/>
</dbReference>
<feature type="transmembrane region" description="Helical" evidence="1">
    <location>
        <begin position="63"/>
        <end position="82"/>
    </location>
</feature>
<accession>A0A091LSG6</accession>
<reference evidence="2 3" key="1">
    <citation type="submission" date="2014-04" db="EMBL/GenBank/DDBJ databases">
        <title>Genome evolution of avian class.</title>
        <authorList>
            <person name="Zhang G."/>
            <person name="Li C."/>
        </authorList>
    </citation>
    <scope>NUCLEOTIDE SEQUENCE [LARGE SCALE GENOMIC DNA]</scope>
    <source>
        <strain evidence="2">BGI_N322</strain>
    </source>
</reference>
<sequence>QQPRPLQGCCPPPAEETELIWLPDHQKMSSIAFWCTSTQLLLISSKAGNFLNKVRISLSLSNYQILLLFLLGLASPMSLAFLNKHHKSRFVLQHRFSCRLAAHTP</sequence>
<evidence type="ECO:0000313" key="3">
    <source>
        <dbReference type="Proteomes" id="UP000054116"/>
    </source>
</evidence>
<dbReference type="Proteomes" id="UP000054116">
    <property type="component" value="Unassembled WGS sequence"/>
</dbReference>
<keyword evidence="1" id="KW-1133">Transmembrane helix</keyword>
<feature type="non-terminal residue" evidence="2">
    <location>
        <position position="105"/>
    </location>
</feature>
<proteinExistence type="predicted"/>
<keyword evidence="1" id="KW-0812">Transmembrane</keyword>
<keyword evidence="3" id="KW-1185">Reference proteome</keyword>
<evidence type="ECO:0000256" key="1">
    <source>
        <dbReference type="SAM" id="Phobius"/>
    </source>
</evidence>
<gene>
    <name evidence="2" type="ORF">N322_01314</name>
</gene>
<organism evidence="2 3">
    <name type="scientific">Cariama cristata</name>
    <name type="common">Red-legged seriema</name>
    <dbReference type="NCBI Taxonomy" id="54380"/>
    <lineage>
        <taxon>Eukaryota</taxon>
        <taxon>Metazoa</taxon>
        <taxon>Chordata</taxon>
        <taxon>Craniata</taxon>
        <taxon>Vertebrata</taxon>
        <taxon>Euteleostomi</taxon>
        <taxon>Archelosauria</taxon>
        <taxon>Archosauria</taxon>
        <taxon>Dinosauria</taxon>
        <taxon>Saurischia</taxon>
        <taxon>Theropoda</taxon>
        <taxon>Coelurosauria</taxon>
        <taxon>Aves</taxon>
        <taxon>Neognathae</taxon>
        <taxon>Neoaves</taxon>
        <taxon>Telluraves</taxon>
        <taxon>Australaves</taxon>
        <taxon>Cariamiformes</taxon>
        <taxon>Cariamidae</taxon>
        <taxon>Cariama</taxon>
    </lineage>
</organism>
<name>A0A091LSG6_CARIC</name>